<accession>A0A5C8PAJ3</accession>
<dbReference type="Gene3D" id="3.40.50.10540">
    <property type="entry name" value="Crotonobetainyl-coa:carnitine coa-transferase, domain 1"/>
    <property type="match status" value="1"/>
</dbReference>
<dbReference type="OrthoDB" id="9781472at2"/>
<dbReference type="Gene3D" id="3.30.1540.10">
    <property type="entry name" value="formyl-coa transferase, domain 3"/>
    <property type="match status" value="1"/>
</dbReference>
<dbReference type="InterPro" id="IPR050483">
    <property type="entry name" value="CoA-transferase_III_domain"/>
</dbReference>
<keyword evidence="3" id="KW-1185">Reference proteome</keyword>
<dbReference type="Pfam" id="PF02515">
    <property type="entry name" value="CoA_transf_3"/>
    <property type="match status" value="1"/>
</dbReference>
<organism evidence="2 3">
    <name type="scientific">Vineibacter terrae</name>
    <dbReference type="NCBI Taxonomy" id="2586908"/>
    <lineage>
        <taxon>Bacteria</taxon>
        <taxon>Pseudomonadati</taxon>
        <taxon>Pseudomonadota</taxon>
        <taxon>Alphaproteobacteria</taxon>
        <taxon>Hyphomicrobiales</taxon>
        <taxon>Vineibacter</taxon>
    </lineage>
</organism>
<keyword evidence="1 2" id="KW-0808">Transferase</keyword>
<gene>
    <name evidence="2" type="ORF">FHP25_34565</name>
</gene>
<name>A0A5C8PAJ3_9HYPH</name>
<evidence type="ECO:0000313" key="3">
    <source>
        <dbReference type="Proteomes" id="UP000321638"/>
    </source>
</evidence>
<comment type="caution">
    <text evidence="2">The sequence shown here is derived from an EMBL/GenBank/DDBJ whole genome shotgun (WGS) entry which is preliminary data.</text>
</comment>
<protein>
    <submittedName>
        <fullName evidence="2">CoA transferase</fullName>
    </submittedName>
</protein>
<dbReference type="Proteomes" id="UP000321638">
    <property type="component" value="Unassembled WGS sequence"/>
</dbReference>
<dbReference type="GO" id="GO:0008410">
    <property type="term" value="F:CoA-transferase activity"/>
    <property type="evidence" value="ECO:0007669"/>
    <property type="project" value="TreeGrafter"/>
</dbReference>
<reference evidence="2 3" key="1">
    <citation type="submission" date="2019-06" db="EMBL/GenBank/DDBJ databases">
        <title>New taxonomy in bacterial strain CC-CFT640, isolated from vineyard.</title>
        <authorList>
            <person name="Lin S.-Y."/>
            <person name="Tsai C.-F."/>
            <person name="Young C.-C."/>
        </authorList>
    </citation>
    <scope>NUCLEOTIDE SEQUENCE [LARGE SCALE GENOMIC DNA]</scope>
    <source>
        <strain evidence="2 3">CC-CFT640</strain>
    </source>
</reference>
<proteinExistence type="predicted"/>
<dbReference type="InterPro" id="IPR044855">
    <property type="entry name" value="CoA-Trfase_III_dom3_sf"/>
</dbReference>
<sequence length="383" mass="41592">MTDALDGIRVLDFTTTIAGPHCTRLMADLGADVIKIEAPEGDLMRTRPPLRDGASATFAHLNAGKKSVALDLKKPAAIAAVKRLVAGADVVVENYRPGVMRRLGLDYDTLKAIKPDLIFCAISGYGQDGPGADRPAYAPVVHAATGYDLAHLTYQLDHRDRPDFNGIFVADFMAGAYAFGGIMTALVQKRATGLGQMVDLAMYDAMLALLMSEFQRAQFPMELPSRPMYGPVKAKDGYIIIATASERTFVDLAKAAGHPEWLEDPRFAKYADRRKNWGAFMDAFESWSGTVPIAELVPILEKHSVPCSPYRTVKEALDDPQAKHRGIMEMVRDKGGLCGVPNPPFRLSQATTRARGFTAELGEHTEAVLRAAGLSDEEVAAVK</sequence>
<dbReference type="AlphaFoldDB" id="A0A5C8PAJ3"/>
<dbReference type="RefSeq" id="WP_147851567.1">
    <property type="nucleotide sequence ID" value="NZ_VDUZ01000059.1"/>
</dbReference>
<dbReference type="PANTHER" id="PTHR48207">
    <property type="entry name" value="SUCCINATE--HYDROXYMETHYLGLUTARATE COA-TRANSFERASE"/>
    <property type="match status" value="1"/>
</dbReference>
<dbReference type="InterPro" id="IPR003673">
    <property type="entry name" value="CoA-Trfase_fam_III"/>
</dbReference>
<evidence type="ECO:0000313" key="2">
    <source>
        <dbReference type="EMBL" id="TXL70450.1"/>
    </source>
</evidence>
<dbReference type="PANTHER" id="PTHR48207:SF3">
    <property type="entry name" value="SUCCINATE--HYDROXYMETHYLGLUTARATE COA-TRANSFERASE"/>
    <property type="match status" value="1"/>
</dbReference>
<dbReference type="EMBL" id="VDUZ01000059">
    <property type="protein sequence ID" value="TXL70450.1"/>
    <property type="molecule type" value="Genomic_DNA"/>
</dbReference>
<evidence type="ECO:0000256" key="1">
    <source>
        <dbReference type="ARBA" id="ARBA00022679"/>
    </source>
</evidence>
<dbReference type="InterPro" id="IPR023606">
    <property type="entry name" value="CoA-Trfase_III_dom_1_sf"/>
</dbReference>
<dbReference type="SUPFAM" id="SSF89796">
    <property type="entry name" value="CoA-transferase family III (CaiB/BaiF)"/>
    <property type="match status" value="1"/>
</dbReference>